<comment type="caution">
    <text evidence="7">The sequence shown here is derived from an EMBL/GenBank/DDBJ whole genome shotgun (WGS) entry which is preliminary data.</text>
</comment>
<evidence type="ECO:0000313" key="7">
    <source>
        <dbReference type="EMBL" id="TQL58252.1"/>
    </source>
</evidence>
<dbReference type="Pfam" id="PF00425">
    <property type="entry name" value="Chorismate_bind"/>
    <property type="match status" value="1"/>
</dbReference>
<comment type="catalytic activity">
    <reaction evidence="1">
        <text>chorismate = isochorismate</text>
        <dbReference type="Rhea" id="RHEA:18985"/>
        <dbReference type="ChEBI" id="CHEBI:29748"/>
        <dbReference type="ChEBI" id="CHEBI:29780"/>
        <dbReference type="EC" id="5.4.4.2"/>
    </reaction>
</comment>
<dbReference type="GO" id="GO:0008909">
    <property type="term" value="F:isochorismate synthase activity"/>
    <property type="evidence" value="ECO:0007669"/>
    <property type="project" value="UniProtKB-EC"/>
</dbReference>
<dbReference type="AlphaFoldDB" id="A0A542ZD45"/>
<proteinExistence type="inferred from homology"/>
<evidence type="ECO:0000256" key="2">
    <source>
        <dbReference type="ARBA" id="ARBA00005297"/>
    </source>
</evidence>
<evidence type="ECO:0000256" key="1">
    <source>
        <dbReference type="ARBA" id="ARBA00000799"/>
    </source>
</evidence>
<evidence type="ECO:0000259" key="6">
    <source>
        <dbReference type="Pfam" id="PF00425"/>
    </source>
</evidence>
<dbReference type="NCBIfam" id="TIGR00543">
    <property type="entry name" value="isochor_syn"/>
    <property type="match status" value="1"/>
</dbReference>
<dbReference type="InterPro" id="IPR015890">
    <property type="entry name" value="Chorismate_C"/>
</dbReference>
<dbReference type="PANTHER" id="PTHR42839">
    <property type="entry name" value="ISOCHORISMATE SYNTHASE ENTC"/>
    <property type="match status" value="1"/>
</dbReference>
<gene>
    <name evidence="7" type="ORF">FB460_2109</name>
</gene>
<reference evidence="7 8" key="1">
    <citation type="submission" date="2019-06" db="EMBL/GenBank/DDBJ databases">
        <title>Sequencing the genomes of 1000 actinobacteria strains.</title>
        <authorList>
            <person name="Klenk H.-P."/>
        </authorList>
    </citation>
    <scope>NUCLEOTIDE SEQUENCE [LARGE SCALE GENOMIC DNA]</scope>
    <source>
        <strain evidence="7 8">DSM 8251</strain>
    </source>
</reference>
<evidence type="ECO:0000313" key="8">
    <source>
        <dbReference type="Proteomes" id="UP000316196"/>
    </source>
</evidence>
<dbReference type="InterPro" id="IPR004561">
    <property type="entry name" value="IsoChor_synthase"/>
</dbReference>
<dbReference type="Gene3D" id="3.60.120.10">
    <property type="entry name" value="Anthranilate synthase"/>
    <property type="match status" value="1"/>
</dbReference>
<dbReference type="EMBL" id="VFOR01000002">
    <property type="protein sequence ID" value="TQL58252.1"/>
    <property type="molecule type" value="Genomic_DNA"/>
</dbReference>
<keyword evidence="4" id="KW-0413">Isomerase</keyword>
<dbReference type="RefSeq" id="WP_246044364.1">
    <property type="nucleotide sequence ID" value="NZ_BAAAMD010000002.1"/>
</dbReference>
<dbReference type="EC" id="5.4.4.2" evidence="3"/>
<sequence>MLTDQPVHLHARSARIDDPGSLIDLLPGDQFDTAFLRLGDGFVGSGRVTGLACRTPQEADAWWSRLTFEHTIDEDFDGRLGPEGSPRVITPPGVMAFGHFVFDPERSHSDAVLQVPEWVVGRRDGVTWVTQISTEPITAPPKAPTPVPVRRHPGTVTYADGSLSAIEWERRVHMAIERIRAGELEKAVLAREMVATGSEGIDARHLAANLATSYHRCWTAMVDRWVGASPEMLVRRRDGLVTSRVLAGTIQRTSEADADRALATHLARSSKDLGEHEYAVASVAEALEPWCSGMNVPDAPYVLELPNVFHLASDVTGVAKQGATSLGLAAALHPSAAVCGTPTGLARDLIAEVEGLDRGRYAAPIGWIDSSGDGEWAIALRGGRIDGDRAHLYAGCGIVADSVPADELAESNAKLIPMREALEG</sequence>
<dbReference type="InterPro" id="IPR005801">
    <property type="entry name" value="ADC_synthase"/>
</dbReference>
<accession>A0A542ZD45</accession>
<dbReference type="Proteomes" id="UP000316196">
    <property type="component" value="Unassembled WGS sequence"/>
</dbReference>
<evidence type="ECO:0000256" key="5">
    <source>
        <dbReference type="ARBA" id="ARBA00041564"/>
    </source>
</evidence>
<dbReference type="GO" id="GO:0009697">
    <property type="term" value="P:salicylic acid biosynthetic process"/>
    <property type="evidence" value="ECO:0007669"/>
    <property type="project" value="TreeGrafter"/>
</dbReference>
<name>A0A542ZD45_9ACTN</name>
<dbReference type="PANTHER" id="PTHR42839:SF2">
    <property type="entry name" value="ISOCHORISMATE SYNTHASE ENTC"/>
    <property type="match status" value="1"/>
</dbReference>
<evidence type="ECO:0000256" key="4">
    <source>
        <dbReference type="ARBA" id="ARBA00023235"/>
    </source>
</evidence>
<organism evidence="7 8">
    <name type="scientific">Propioniferax innocua</name>
    <dbReference type="NCBI Taxonomy" id="1753"/>
    <lineage>
        <taxon>Bacteria</taxon>
        <taxon>Bacillati</taxon>
        <taxon>Actinomycetota</taxon>
        <taxon>Actinomycetes</taxon>
        <taxon>Propionibacteriales</taxon>
        <taxon>Propionibacteriaceae</taxon>
        <taxon>Propioniferax</taxon>
    </lineage>
</organism>
<comment type="similarity">
    <text evidence="2">Belongs to the isochorismate synthase family.</text>
</comment>
<keyword evidence="8" id="KW-1185">Reference proteome</keyword>
<dbReference type="SUPFAM" id="SSF56322">
    <property type="entry name" value="ADC synthase"/>
    <property type="match status" value="1"/>
</dbReference>
<protein>
    <recommendedName>
        <fullName evidence="3">isochorismate synthase</fullName>
        <ecNumber evidence="3">5.4.4.2</ecNumber>
    </recommendedName>
    <alternativeName>
        <fullName evidence="5">Isochorismate mutase</fullName>
    </alternativeName>
</protein>
<evidence type="ECO:0000256" key="3">
    <source>
        <dbReference type="ARBA" id="ARBA00012824"/>
    </source>
</evidence>
<feature type="domain" description="Chorismate-utilising enzyme C-terminal" evidence="6">
    <location>
        <begin position="167"/>
        <end position="414"/>
    </location>
</feature>